<dbReference type="AlphaFoldDB" id="A0A318I8X2"/>
<dbReference type="Proteomes" id="UP000247755">
    <property type="component" value="Unassembled WGS sequence"/>
</dbReference>
<evidence type="ECO:0000313" key="1">
    <source>
        <dbReference type="EMBL" id="PXX25848.1"/>
    </source>
</evidence>
<name>A0A318I8X2_BURPY</name>
<dbReference type="EMBL" id="QJJY01000026">
    <property type="protein sequence ID" value="PXX25848.1"/>
    <property type="molecule type" value="Genomic_DNA"/>
</dbReference>
<accession>A0A318I8X2</accession>
<reference evidence="1 2" key="1">
    <citation type="submission" date="2018-05" db="EMBL/GenBank/DDBJ databases">
        <title>Comparative genomics of bacterial root endophytes of switchgrass collected from native prairies over two seasons.</title>
        <authorList>
            <person name="Tang Y."/>
        </authorList>
    </citation>
    <scope>NUCLEOTIDE SEQUENCE [LARGE SCALE GENOMIC DNA]</scope>
    <source>
        <strain evidence="1 2">NFIX32</strain>
    </source>
</reference>
<comment type="caution">
    <text evidence="1">The sequence shown here is derived from an EMBL/GenBank/DDBJ whole genome shotgun (WGS) entry which is preliminary data.</text>
</comment>
<organism evidence="1 2">
    <name type="scientific">Burkholderia pyrrocinia</name>
    <name type="common">Pseudomonas pyrrocinia</name>
    <dbReference type="NCBI Taxonomy" id="60550"/>
    <lineage>
        <taxon>Bacteria</taxon>
        <taxon>Pseudomonadati</taxon>
        <taxon>Pseudomonadota</taxon>
        <taxon>Betaproteobacteria</taxon>
        <taxon>Burkholderiales</taxon>
        <taxon>Burkholderiaceae</taxon>
        <taxon>Burkholderia</taxon>
        <taxon>Burkholderia cepacia complex</taxon>
    </lineage>
</organism>
<protein>
    <submittedName>
        <fullName evidence="1">Uncharacterized protein</fullName>
    </submittedName>
</protein>
<proteinExistence type="predicted"/>
<sequence>MASVDGVSPCESISLRPFNEIAHSEAVNATDFFAFQSLVNSLVARLPSDIRHVCNAASLSRRASIHRPTCRGGLLLSFNATTYMV</sequence>
<gene>
    <name evidence="1" type="ORF">NA66_102685</name>
</gene>
<evidence type="ECO:0000313" key="2">
    <source>
        <dbReference type="Proteomes" id="UP000247755"/>
    </source>
</evidence>